<organism evidence="1 2">
    <name type="scientific">Rippkaea orientalis (strain PCC 8801 / RF-1)</name>
    <name type="common">Cyanothece sp. (strain PCC 8801)</name>
    <dbReference type="NCBI Taxonomy" id="41431"/>
    <lineage>
        <taxon>Bacteria</taxon>
        <taxon>Bacillati</taxon>
        <taxon>Cyanobacteriota</taxon>
        <taxon>Cyanophyceae</taxon>
        <taxon>Oscillatoriophycideae</taxon>
        <taxon>Chroococcales</taxon>
        <taxon>Aphanothecaceae</taxon>
        <taxon>Rippkaea</taxon>
        <taxon>Rippkaea orientalis</taxon>
    </lineage>
</organism>
<proteinExistence type="predicted"/>
<sequence length="108" mass="12800">MFDQKYLINYNQVAVWGDKTVVYAPRITETQRQRMDRPLVLDPSVLRAAQRIYRTYCVLHPKNDKRPYGIAIHRKSHRGQLIFREHPVLLPGECFVSANQLETEIYRT</sequence>
<dbReference type="AlphaFoldDB" id="B7K3B7"/>
<dbReference type="KEGG" id="cyp:PCC8801_0339"/>
<dbReference type="Proteomes" id="UP000008204">
    <property type="component" value="Chromosome"/>
</dbReference>
<evidence type="ECO:0000313" key="2">
    <source>
        <dbReference type="Proteomes" id="UP000008204"/>
    </source>
</evidence>
<dbReference type="HOGENOM" id="CLU_174642_0_0_3"/>
<dbReference type="eggNOG" id="ENOG5032YHW">
    <property type="taxonomic scope" value="Bacteria"/>
</dbReference>
<gene>
    <name evidence="1" type="ordered locus">PCC8801_0339</name>
</gene>
<evidence type="ECO:0000313" key="1">
    <source>
        <dbReference type="EMBL" id="ACK64437.1"/>
    </source>
</evidence>
<name>B7K3B7_RIPO1</name>
<protein>
    <submittedName>
        <fullName evidence="1">Uncharacterized protein</fullName>
    </submittedName>
</protein>
<dbReference type="EMBL" id="CP001287">
    <property type="protein sequence ID" value="ACK64437.1"/>
    <property type="molecule type" value="Genomic_DNA"/>
</dbReference>
<accession>B7K3B7</accession>
<dbReference type="STRING" id="41431.PCC8801_0339"/>
<reference evidence="2" key="1">
    <citation type="journal article" date="2011" name="MBio">
        <title>Novel metabolic attributes of the genus Cyanothece, comprising a group of unicellular nitrogen-fixing Cyanobacteria.</title>
        <authorList>
            <person name="Bandyopadhyay A."/>
            <person name="Elvitigala T."/>
            <person name="Welsh E."/>
            <person name="Stockel J."/>
            <person name="Liberton M."/>
            <person name="Min H."/>
            <person name="Sherman L.A."/>
            <person name="Pakrasi H.B."/>
        </authorList>
    </citation>
    <scope>NUCLEOTIDE SEQUENCE [LARGE SCALE GENOMIC DNA]</scope>
    <source>
        <strain evidence="2">PCC 8801</strain>
    </source>
</reference>
<keyword evidence="2" id="KW-1185">Reference proteome</keyword>